<name>A0A9N9NBA0_9GLOM</name>
<dbReference type="Gene3D" id="3.90.1150.10">
    <property type="entry name" value="Aspartate Aminotransferase, domain 1"/>
    <property type="match status" value="1"/>
</dbReference>
<evidence type="ECO:0000256" key="9">
    <source>
        <dbReference type="RuleBase" id="RU004075"/>
    </source>
</evidence>
<dbReference type="PANTHER" id="PTHR21152:SF24">
    <property type="entry name" value="ALANINE--GLYOXYLATE AMINOTRANSFERASE 1"/>
    <property type="match status" value="1"/>
</dbReference>
<dbReference type="Gene3D" id="3.40.640.10">
    <property type="entry name" value="Type I PLP-dependent aspartate aminotransferase-like (Major domain)"/>
    <property type="match status" value="1"/>
</dbReference>
<evidence type="ECO:0000313" key="12">
    <source>
        <dbReference type="EMBL" id="CAG8719265.1"/>
    </source>
</evidence>
<dbReference type="InterPro" id="IPR015424">
    <property type="entry name" value="PyrdxlP-dep_Trfase"/>
</dbReference>
<dbReference type="InterPro" id="IPR000192">
    <property type="entry name" value="Aminotrans_V_dom"/>
</dbReference>
<feature type="modified residue" description="N6-(pyridoxal phosphate)lysine" evidence="8">
    <location>
        <position position="212"/>
    </location>
</feature>
<reference evidence="12" key="1">
    <citation type="submission" date="2021-06" db="EMBL/GenBank/DDBJ databases">
        <authorList>
            <person name="Kallberg Y."/>
            <person name="Tangrot J."/>
            <person name="Rosling A."/>
        </authorList>
    </citation>
    <scope>NUCLEOTIDE SEQUENCE</scope>
    <source>
        <strain evidence="12">CL551</strain>
    </source>
</reference>
<comment type="caution">
    <text evidence="12">The sequence shown here is derived from an EMBL/GenBank/DDBJ whole genome shotgun (WGS) entry which is preliminary data.</text>
</comment>
<dbReference type="GO" id="GO:0019265">
    <property type="term" value="P:glycine biosynthetic process, by transamination of glyoxylate"/>
    <property type="evidence" value="ECO:0007669"/>
    <property type="project" value="TreeGrafter"/>
</dbReference>
<keyword evidence="4" id="KW-0032">Aminotransferase</keyword>
<evidence type="ECO:0000259" key="11">
    <source>
        <dbReference type="Pfam" id="PF00266"/>
    </source>
</evidence>
<protein>
    <recommendedName>
        <fullName evidence="3">alanine--glyoxylate transaminase</fullName>
        <ecNumber evidence="3">2.6.1.44</ecNumber>
    </recommendedName>
</protein>
<evidence type="ECO:0000256" key="10">
    <source>
        <dbReference type="RuleBase" id="RU004504"/>
    </source>
</evidence>
<feature type="domain" description="Aminotransferase class V" evidence="11">
    <location>
        <begin position="46"/>
        <end position="365"/>
    </location>
</feature>
<keyword evidence="13" id="KW-1185">Reference proteome</keyword>
<evidence type="ECO:0000256" key="4">
    <source>
        <dbReference type="ARBA" id="ARBA00022576"/>
    </source>
</evidence>
<evidence type="ECO:0000256" key="1">
    <source>
        <dbReference type="ARBA" id="ARBA00001933"/>
    </source>
</evidence>
<dbReference type="AlphaFoldDB" id="A0A9N9NBA0"/>
<dbReference type="InterPro" id="IPR024169">
    <property type="entry name" value="SP_NH2Trfase/AEP_transaminase"/>
</dbReference>
<dbReference type="EC" id="2.6.1.44" evidence="3"/>
<organism evidence="12 13">
    <name type="scientific">Acaulospora morrowiae</name>
    <dbReference type="NCBI Taxonomy" id="94023"/>
    <lineage>
        <taxon>Eukaryota</taxon>
        <taxon>Fungi</taxon>
        <taxon>Fungi incertae sedis</taxon>
        <taxon>Mucoromycota</taxon>
        <taxon>Glomeromycotina</taxon>
        <taxon>Glomeromycetes</taxon>
        <taxon>Diversisporales</taxon>
        <taxon>Acaulosporaceae</taxon>
        <taxon>Acaulospora</taxon>
    </lineage>
</organism>
<keyword evidence="6 8" id="KW-0663">Pyridoxal phosphate</keyword>
<comment type="cofactor">
    <cofactor evidence="1 8 10">
        <name>pyridoxal 5'-phosphate</name>
        <dbReference type="ChEBI" id="CHEBI:597326"/>
    </cofactor>
</comment>
<gene>
    <name evidence="12" type="ORF">AMORRO_LOCUS13227</name>
</gene>
<evidence type="ECO:0000256" key="7">
    <source>
        <dbReference type="PIRSR" id="PIRSR000524-1"/>
    </source>
</evidence>
<evidence type="ECO:0000313" key="13">
    <source>
        <dbReference type="Proteomes" id="UP000789342"/>
    </source>
</evidence>
<dbReference type="InterPro" id="IPR015421">
    <property type="entry name" value="PyrdxlP-dep_Trfase_major"/>
</dbReference>
<dbReference type="PROSITE" id="PS00595">
    <property type="entry name" value="AA_TRANSFER_CLASS_5"/>
    <property type="match status" value="1"/>
</dbReference>
<dbReference type="InterPro" id="IPR015422">
    <property type="entry name" value="PyrdxlP-dep_Trfase_small"/>
</dbReference>
<evidence type="ECO:0000256" key="5">
    <source>
        <dbReference type="ARBA" id="ARBA00022679"/>
    </source>
</evidence>
<dbReference type="FunFam" id="3.90.1150.10:FF:000049">
    <property type="entry name" value="Alanine-glyoxylate aminotransferase 1"/>
    <property type="match status" value="1"/>
</dbReference>
<evidence type="ECO:0000256" key="2">
    <source>
        <dbReference type="ARBA" id="ARBA00009236"/>
    </source>
</evidence>
<dbReference type="GO" id="GO:0004760">
    <property type="term" value="F:L-serine-pyruvate transaminase activity"/>
    <property type="evidence" value="ECO:0007669"/>
    <property type="project" value="TreeGrafter"/>
</dbReference>
<dbReference type="Proteomes" id="UP000789342">
    <property type="component" value="Unassembled WGS sequence"/>
</dbReference>
<dbReference type="EMBL" id="CAJVPV010021899">
    <property type="protein sequence ID" value="CAG8719265.1"/>
    <property type="molecule type" value="Genomic_DNA"/>
</dbReference>
<dbReference type="PIRSF" id="PIRSF000524">
    <property type="entry name" value="SPT"/>
    <property type="match status" value="1"/>
</dbReference>
<keyword evidence="5" id="KW-0808">Transferase</keyword>
<dbReference type="GO" id="GO:0005777">
    <property type="term" value="C:peroxisome"/>
    <property type="evidence" value="ECO:0007669"/>
    <property type="project" value="TreeGrafter"/>
</dbReference>
<dbReference type="FunFam" id="3.40.640.10:FF:000027">
    <property type="entry name" value="Serine--pyruvate aminotransferase, mitochondrial"/>
    <property type="match status" value="1"/>
</dbReference>
<dbReference type="InterPro" id="IPR020578">
    <property type="entry name" value="Aminotrans_V_PyrdxlP_BS"/>
</dbReference>
<accession>A0A9N9NBA0</accession>
<evidence type="ECO:0000256" key="3">
    <source>
        <dbReference type="ARBA" id="ARBA00013049"/>
    </source>
</evidence>
<sequence length="402" mass="43946">FVNLQKPISKSTRASHTMASQEHKLCMIPGPVEFHEDVLTSMSTAATSHVSPSFISVFGECVELLRKVFFTAKGQPFIISGSGTLGFDMTASNLVEPGEDVLVLNSGYFGDSFTTCLETYGANVTQIKAEIGDRPSLENIAEVLSSKKFKAITITHVDTSTGVLSDVRAIAEVVKQKSPDTLIIVDGVCSIGAEELRVDEWGLDIAFTASQKALGVPSGLSILIASERAIEVYKRRKTPIPSYYASWAHWLPIMNAYELRKASYFATPPVQLIYALNTSLKQITSVPLETRFQMHKEVSNRIKDAIENLGLKFVPNSREIAANGMTAVYYPEGIQATDLLPRVANHNVVIAGGLHRAIATKYFRIGHMGLSVIEPNRGHIDKTIESLRIGLNELGYRGGESQ</sequence>
<dbReference type="Pfam" id="PF00266">
    <property type="entry name" value="Aminotran_5"/>
    <property type="match status" value="1"/>
</dbReference>
<dbReference type="GO" id="GO:0008453">
    <property type="term" value="F:alanine-glyoxylate transaminase activity"/>
    <property type="evidence" value="ECO:0007669"/>
    <property type="project" value="UniProtKB-EC"/>
</dbReference>
<comment type="similarity">
    <text evidence="2 9">Belongs to the class-V pyridoxal-phosphate-dependent aminotransferase family.</text>
</comment>
<evidence type="ECO:0000256" key="8">
    <source>
        <dbReference type="PIRSR" id="PIRSR000524-50"/>
    </source>
</evidence>
<dbReference type="PANTHER" id="PTHR21152">
    <property type="entry name" value="AMINOTRANSFERASE CLASS V"/>
    <property type="match status" value="1"/>
</dbReference>
<dbReference type="SUPFAM" id="SSF53383">
    <property type="entry name" value="PLP-dependent transferases"/>
    <property type="match status" value="1"/>
</dbReference>
<feature type="binding site" evidence="7">
    <location>
        <position position="364"/>
    </location>
    <ligand>
        <name>substrate</name>
    </ligand>
</feature>
<dbReference type="OrthoDB" id="7403325at2759"/>
<evidence type="ECO:0000256" key="6">
    <source>
        <dbReference type="ARBA" id="ARBA00022898"/>
    </source>
</evidence>
<proteinExistence type="inferred from homology"/>
<feature type="non-terminal residue" evidence="12">
    <location>
        <position position="402"/>
    </location>
</feature>